<feature type="transmembrane region" description="Helical" evidence="5">
    <location>
        <begin position="162"/>
        <end position="189"/>
    </location>
</feature>
<evidence type="ECO:0000256" key="2">
    <source>
        <dbReference type="ARBA" id="ARBA00022692"/>
    </source>
</evidence>
<reference evidence="8 9" key="1">
    <citation type="submission" date="2017-10" db="EMBL/GenBank/DDBJ databases">
        <title>Development of genomic resources for the powdery mildew, Erysiphe pulchra.</title>
        <authorList>
            <person name="Wadl P.A."/>
            <person name="Mack B.M."/>
            <person name="Moore G."/>
            <person name="Beltz S.B."/>
        </authorList>
    </citation>
    <scope>NUCLEOTIDE SEQUENCE [LARGE SCALE GENOMIC DNA]</scope>
    <source>
        <strain evidence="8">Cflorida</strain>
    </source>
</reference>
<keyword evidence="9" id="KW-1185">Reference proteome</keyword>
<dbReference type="GO" id="GO:0016020">
    <property type="term" value="C:membrane"/>
    <property type="evidence" value="ECO:0007669"/>
    <property type="project" value="UniProtKB-SubCell"/>
</dbReference>
<comment type="subcellular location">
    <subcellularLocation>
        <location evidence="1">Membrane</location>
        <topology evidence="1">Multi-pass membrane protein</topology>
    </subcellularLocation>
</comment>
<evidence type="ECO:0000256" key="4">
    <source>
        <dbReference type="ARBA" id="ARBA00023136"/>
    </source>
</evidence>
<evidence type="ECO:0000259" key="7">
    <source>
        <dbReference type="Pfam" id="PF20877"/>
    </source>
</evidence>
<dbReference type="GO" id="GO:0005254">
    <property type="term" value="F:chloride channel activity"/>
    <property type="evidence" value="ECO:0007669"/>
    <property type="project" value="TreeGrafter"/>
</dbReference>
<proteinExistence type="predicted"/>
<evidence type="ECO:0000256" key="1">
    <source>
        <dbReference type="ARBA" id="ARBA00004141"/>
    </source>
</evidence>
<dbReference type="Pfam" id="PF04547">
    <property type="entry name" value="Anoctamin"/>
    <property type="match status" value="1"/>
</dbReference>
<evidence type="ECO:0000259" key="6">
    <source>
        <dbReference type="Pfam" id="PF04547"/>
    </source>
</evidence>
<dbReference type="InterPro" id="IPR049452">
    <property type="entry name" value="Anoctamin_TM"/>
</dbReference>
<feature type="domain" description="Anoctamin transmembrane" evidence="6">
    <location>
        <begin position="155"/>
        <end position="615"/>
    </location>
</feature>
<comment type="caution">
    <text evidence="8">The sequence shown here is derived from an EMBL/GenBank/DDBJ whole genome shotgun (WGS) entry which is preliminary data.</text>
</comment>
<accession>A0A2S4PLP4</accession>
<feature type="transmembrane region" description="Helical" evidence="5">
    <location>
        <begin position="586"/>
        <end position="607"/>
    </location>
</feature>
<dbReference type="Pfam" id="PF20877">
    <property type="entry name" value="Anoctamin_N"/>
    <property type="match status" value="1"/>
</dbReference>
<name>A0A2S4PLP4_9PEZI</name>
<feature type="transmembrane region" description="Helical" evidence="5">
    <location>
        <begin position="351"/>
        <end position="371"/>
    </location>
</feature>
<keyword evidence="2 5" id="KW-0812">Transmembrane</keyword>
<dbReference type="InterPro" id="IPR049456">
    <property type="entry name" value="Anoctamin_N_fung"/>
</dbReference>
<feature type="non-terminal residue" evidence="8">
    <location>
        <position position="702"/>
    </location>
</feature>
<evidence type="ECO:0008006" key="10">
    <source>
        <dbReference type="Google" id="ProtNLM"/>
    </source>
</evidence>
<dbReference type="EMBL" id="PEDP01002079">
    <property type="protein sequence ID" value="POS82937.1"/>
    <property type="molecule type" value="Genomic_DNA"/>
</dbReference>
<dbReference type="PANTHER" id="PTHR12308:SF73">
    <property type="entry name" value="ANOCTAMIN"/>
    <property type="match status" value="1"/>
</dbReference>
<dbReference type="OrthoDB" id="296386at2759"/>
<feature type="transmembrane region" description="Helical" evidence="5">
    <location>
        <begin position="195"/>
        <end position="212"/>
    </location>
</feature>
<feature type="transmembrane region" description="Helical" evidence="5">
    <location>
        <begin position="498"/>
        <end position="521"/>
    </location>
</feature>
<dbReference type="GO" id="GO:0032541">
    <property type="term" value="C:cortical endoplasmic reticulum"/>
    <property type="evidence" value="ECO:0007669"/>
    <property type="project" value="TreeGrafter"/>
</dbReference>
<evidence type="ECO:0000313" key="8">
    <source>
        <dbReference type="EMBL" id="POS82937.1"/>
    </source>
</evidence>
<keyword evidence="4 5" id="KW-0472">Membrane</keyword>
<dbReference type="Proteomes" id="UP000237438">
    <property type="component" value="Unassembled WGS sequence"/>
</dbReference>
<dbReference type="InterPro" id="IPR007632">
    <property type="entry name" value="Anoctamin"/>
</dbReference>
<feature type="transmembrane region" description="Helical" evidence="5">
    <location>
        <begin position="416"/>
        <end position="437"/>
    </location>
</feature>
<dbReference type="STRING" id="225359.A0A2S4PLP4"/>
<evidence type="ECO:0000256" key="3">
    <source>
        <dbReference type="ARBA" id="ARBA00022989"/>
    </source>
</evidence>
<dbReference type="PANTHER" id="PTHR12308">
    <property type="entry name" value="ANOCTAMIN"/>
    <property type="match status" value="1"/>
</dbReference>
<feature type="transmembrane region" description="Helical" evidence="5">
    <location>
        <begin position="269"/>
        <end position="293"/>
    </location>
</feature>
<sequence>SIYVYQNLISKSRVDFVIRYSIVNTTKSEAETQFVKLIEALRAVGLSTQVRYGSSTYILIFIRDWLIDANNTPTPSSIHMNFQENLITEAERLRLVHTLITSPISEGGVGLTPKSNEWKNVVDIFPLHNNTFNKKLLGKLGSKYFLDTKNLDELKDQFGEKIALYFAFVQSYFLFLAFPAGFGFFAWLFLGQYSSIYALFNGLWCIVFVEYWRKKQKKLISKWGSKNNYEYRYQTPRFQDESTINDSLLREKFQFFSSIKRLAKQFLQIPFVLAAVTALGGLIAICFGIEVFISEIYDGSYKKFLVLLPTVILAILMPAISNLLTKLASKLTHFEDYKTEDSHEASMIQKIFVLNFITSYFPIYLTAFVYVPFGQILLPYLNIFHQIIKSLAISNNQIVAKGIKFEINKDRLKSQVIYFTVTAQLINFGLELIVPFITRKISSKLKEIQASRTTKCQSRDEKVNDYADESMFLNQVRDEAEMKKYDVASDFREIVIQFGYLSLFSVVWPLTAVSFLVNNWIEIRGDAIKMAMESQRSLPWRSNSIGPWLDALDFLAWLGSLTSAAFIYLFSENRIDPDGTPWNIKGWGLLLTIFVFEHFFLATQLIVRKFLDKFDSSDHRVKKLEWLKIRKNYLMDQFSTEVNHNLSQKTCHKVNMDSWMLGNDAVKPKFAGNGPINFQFWQRHPSVDKIIENGKFYISRAN</sequence>
<feature type="non-terminal residue" evidence="8">
    <location>
        <position position="1"/>
    </location>
</feature>
<gene>
    <name evidence="8" type="ORF">EPUL_004654</name>
</gene>
<feature type="transmembrane region" description="Helical" evidence="5">
    <location>
        <begin position="551"/>
        <end position="571"/>
    </location>
</feature>
<protein>
    <recommendedName>
        <fullName evidence="10">DUF590-domain-containing protein</fullName>
    </recommendedName>
</protein>
<organism evidence="8 9">
    <name type="scientific">Erysiphe pulchra</name>
    <dbReference type="NCBI Taxonomy" id="225359"/>
    <lineage>
        <taxon>Eukaryota</taxon>
        <taxon>Fungi</taxon>
        <taxon>Dikarya</taxon>
        <taxon>Ascomycota</taxon>
        <taxon>Pezizomycotina</taxon>
        <taxon>Leotiomycetes</taxon>
        <taxon>Erysiphales</taxon>
        <taxon>Erysiphaceae</taxon>
        <taxon>Erysiphe</taxon>
    </lineage>
</organism>
<evidence type="ECO:0000313" key="9">
    <source>
        <dbReference type="Proteomes" id="UP000237438"/>
    </source>
</evidence>
<feature type="domain" description="Anoctamin alpha-beta plait" evidence="7">
    <location>
        <begin position="14"/>
        <end position="63"/>
    </location>
</feature>
<evidence type="ECO:0000256" key="5">
    <source>
        <dbReference type="SAM" id="Phobius"/>
    </source>
</evidence>
<feature type="transmembrane region" description="Helical" evidence="5">
    <location>
        <begin position="305"/>
        <end position="324"/>
    </location>
</feature>
<keyword evidence="3 5" id="KW-1133">Transmembrane helix</keyword>
<dbReference type="AlphaFoldDB" id="A0A2S4PLP4"/>